<reference evidence="2 3" key="1">
    <citation type="submission" date="2018-08" db="EMBL/GenBank/DDBJ databases">
        <title>Actinomadura jelena sp. nov., a novel Actinomycete isolated from soil in Chad.</title>
        <authorList>
            <person name="Shi L."/>
        </authorList>
    </citation>
    <scope>NUCLEOTIDE SEQUENCE [LARGE SCALE GENOMIC DNA]</scope>
    <source>
        <strain evidence="2 3">NEAU-G17</strain>
    </source>
</reference>
<organism evidence="2 3">
    <name type="scientific">Actinomadura logoneensis</name>
    <dbReference type="NCBI Taxonomy" id="2293572"/>
    <lineage>
        <taxon>Bacteria</taxon>
        <taxon>Bacillati</taxon>
        <taxon>Actinomycetota</taxon>
        <taxon>Actinomycetes</taxon>
        <taxon>Streptosporangiales</taxon>
        <taxon>Thermomonosporaceae</taxon>
        <taxon>Actinomadura</taxon>
    </lineage>
</organism>
<feature type="compositionally biased region" description="Basic and acidic residues" evidence="1">
    <location>
        <begin position="216"/>
        <end position="232"/>
    </location>
</feature>
<dbReference type="EMBL" id="QURH01001007">
    <property type="protein sequence ID" value="RFU37099.1"/>
    <property type="molecule type" value="Genomic_DNA"/>
</dbReference>
<evidence type="ECO:0000313" key="3">
    <source>
        <dbReference type="Proteomes" id="UP000261811"/>
    </source>
</evidence>
<name>A0A372JB01_9ACTN</name>
<protein>
    <submittedName>
        <fullName evidence="2">Uncharacterized protein</fullName>
    </submittedName>
</protein>
<feature type="compositionally biased region" description="Basic and acidic residues" evidence="1">
    <location>
        <begin position="239"/>
        <end position="278"/>
    </location>
</feature>
<accession>A0A372JB01</accession>
<feature type="compositionally biased region" description="Basic and acidic residues" evidence="1">
    <location>
        <begin position="195"/>
        <end position="207"/>
    </location>
</feature>
<dbReference type="AlphaFoldDB" id="A0A372JB01"/>
<comment type="caution">
    <text evidence="2">The sequence shown here is derived from an EMBL/GenBank/DDBJ whole genome shotgun (WGS) entry which is preliminary data.</text>
</comment>
<evidence type="ECO:0000313" key="2">
    <source>
        <dbReference type="EMBL" id="RFU37099.1"/>
    </source>
</evidence>
<proteinExistence type="predicted"/>
<feature type="non-terminal residue" evidence="2">
    <location>
        <position position="301"/>
    </location>
</feature>
<keyword evidence="3" id="KW-1185">Reference proteome</keyword>
<gene>
    <name evidence="2" type="ORF">DZF91_34605</name>
</gene>
<dbReference type="Proteomes" id="UP000261811">
    <property type="component" value="Unassembled WGS sequence"/>
</dbReference>
<feature type="region of interest" description="Disordered" evidence="1">
    <location>
        <begin position="155"/>
        <end position="278"/>
    </location>
</feature>
<evidence type="ECO:0000256" key="1">
    <source>
        <dbReference type="SAM" id="MobiDB-lite"/>
    </source>
</evidence>
<sequence length="301" mass="33246">MDLTSAARRLYGVAPEEFTAARQELAKQAKRDGDAVLAKRVGALRRPTVSAWAVNLLSREAAPELEMLLDTGSDLRAAWSQGRPISGLEQRRGELVDLLVRAARRLAADAGRPLRDPAGREVEDTLLAATVDPDAAEQVRAGALAHPLSHTGFVPAGFAPAPATEETVPRPARKRPAEPRTTPHRNPSAARRKTRTEPRDADERPVEVEPQEADEPPERDAGAERTARQAEKGRRRAERARLADEAEERAAKAERVLETREAEADEARRELDAAEAEARRLRAELDAAERRGDRLRRRVER</sequence>